<protein>
    <submittedName>
        <fullName evidence="1">Uncharacterized protein</fullName>
    </submittedName>
</protein>
<proteinExistence type="predicted"/>
<dbReference type="Proteomes" id="UP001501343">
    <property type="component" value="Unassembled WGS sequence"/>
</dbReference>
<keyword evidence="2" id="KW-1185">Reference proteome</keyword>
<comment type="caution">
    <text evidence="1">The sequence shown here is derived from an EMBL/GenBank/DDBJ whole genome shotgun (WGS) entry which is preliminary data.</text>
</comment>
<gene>
    <name evidence="1" type="ORF">GCM10009775_29050</name>
</gene>
<sequence length="122" mass="13883">MSSDTYPVPPRARLAVDFDTPALRATSAIPLIGESAFPRHDRNKHGTKRDVWERFHESINVNPTFKCPLIWDRAIFRGGGKLAWLCEPAHIPYRVWERFPMESPVTRGGEHTWACHSSNDGS</sequence>
<evidence type="ECO:0000313" key="1">
    <source>
        <dbReference type="EMBL" id="GAA1935408.1"/>
    </source>
</evidence>
<organism evidence="1 2">
    <name type="scientific">Microbacterium aoyamense</name>
    <dbReference type="NCBI Taxonomy" id="344166"/>
    <lineage>
        <taxon>Bacteria</taxon>
        <taxon>Bacillati</taxon>
        <taxon>Actinomycetota</taxon>
        <taxon>Actinomycetes</taxon>
        <taxon>Micrococcales</taxon>
        <taxon>Microbacteriaceae</taxon>
        <taxon>Microbacterium</taxon>
    </lineage>
</organism>
<name>A0ABN2PWX0_9MICO</name>
<accession>A0ABN2PWX0</accession>
<dbReference type="EMBL" id="BAAAOF010000006">
    <property type="protein sequence ID" value="GAA1935408.1"/>
    <property type="molecule type" value="Genomic_DNA"/>
</dbReference>
<reference evidence="1 2" key="1">
    <citation type="journal article" date="2019" name="Int. J. Syst. Evol. Microbiol.">
        <title>The Global Catalogue of Microorganisms (GCM) 10K type strain sequencing project: providing services to taxonomists for standard genome sequencing and annotation.</title>
        <authorList>
            <consortium name="The Broad Institute Genomics Platform"/>
            <consortium name="The Broad Institute Genome Sequencing Center for Infectious Disease"/>
            <person name="Wu L."/>
            <person name="Ma J."/>
        </authorList>
    </citation>
    <scope>NUCLEOTIDE SEQUENCE [LARGE SCALE GENOMIC DNA]</scope>
    <source>
        <strain evidence="1 2">JCM 14900</strain>
    </source>
</reference>
<evidence type="ECO:0000313" key="2">
    <source>
        <dbReference type="Proteomes" id="UP001501343"/>
    </source>
</evidence>